<dbReference type="STRING" id="1081108.A0A168IVE4"/>
<dbReference type="EMBL" id="AZHF01000002">
    <property type="protein sequence ID" value="OAA79705.1"/>
    <property type="molecule type" value="Genomic_DNA"/>
</dbReference>
<accession>A0A168IVE4</accession>
<dbReference type="Proteomes" id="UP000076881">
    <property type="component" value="Unassembled WGS sequence"/>
</dbReference>
<dbReference type="AlphaFoldDB" id="A0A168IVE4"/>
<gene>
    <name evidence="1" type="ORF">LEL_03191</name>
</gene>
<protein>
    <submittedName>
        <fullName evidence="1">Uncharacterized protein</fullName>
    </submittedName>
</protein>
<organism evidence="1 2">
    <name type="scientific">Akanthomyces lecanii RCEF 1005</name>
    <dbReference type="NCBI Taxonomy" id="1081108"/>
    <lineage>
        <taxon>Eukaryota</taxon>
        <taxon>Fungi</taxon>
        <taxon>Dikarya</taxon>
        <taxon>Ascomycota</taxon>
        <taxon>Pezizomycotina</taxon>
        <taxon>Sordariomycetes</taxon>
        <taxon>Hypocreomycetidae</taxon>
        <taxon>Hypocreales</taxon>
        <taxon>Cordycipitaceae</taxon>
        <taxon>Akanthomyces</taxon>
        <taxon>Cordyceps confragosa</taxon>
    </lineage>
</organism>
<reference evidence="1 2" key="1">
    <citation type="journal article" date="2016" name="Genome Biol. Evol.">
        <title>Divergent and convergent evolution of fungal pathogenicity.</title>
        <authorList>
            <person name="Shang Y."/>
            <person name="Xiao G."/>
            <person name="Zheng P."/>
            <person name="Cen K."/>
            <person name="Zhan S."/>
            <person name="Wang C."/>
        </authorList>
    </citation>
    <scope>NUCLEOTIDE SEQUENCE [LARGE SCALE GENOMIC DNA]</scope>
    <source>
        <strain evidence="1 2">RCEF 1005</strain>
    </source>
</reference>
<keyword evidence="2" id="KW-1185">Reference proteome</keyword>
<name>A0A168IVE4_CORDF</name>
<dbReference type="SUPFAM" id="SSF51197">
    <property type="entry name" value="Clavaminate synthase-like"/>
    <property type="match status" value="1"/>
</dbReference>
<sequence>MPTLAEESNIGSASASQLRIISCAERQNEGPRALKDILLAATEDGIFHLDFGGSDKMDLSRTIKDVESLSRAIFDMPVEEKLLFDVDAMGKFKRNGYVLQTLQQIPTLQF</sequence>
<dbReference type="OrthoDB" id="288590at2759"/>
<comment type="caution">
    <text evidence="1">The sequence shown here is derived from an EMBL/GenBank/DDBJ whole genome shotgun (WGS) entry which is preliminary data.</text>
</comment>
<proteinExistence type="predicted"/>
<evidence type="ECO:0000313" key="1">
    <source>
        <dbReference type="EMBL" id="OAA79705.1"/>
    </source>
</evidence>
<evidence type="ECO:0000313" key="2">
    <source>
        <dbReference type="Proteomes" id="UP000076881"/>
    </source>
</evidence>